<dbReference type="Gene3D" id="3.60.21.10">
    <property type="match status" value="1"/>
</dbReference>
<evidence type="ECO:0000313" key="2">
    <source>
        <dbReference type="EMBL" id="AKJ00934.1"/>
    </source>
</evidence>
<dbReference type="Proteomes" id="UP000256345">
    <property type="component" value="Unassembled WGS sequence"/>
</dbReference>
<accession>A0AAC8Q4F9</accession>
<proteinExistence type="predicted"/>
<dbReference type="InterPro" id="IPR029052">
    <property type="entry name" value="Metallo-depent_PP-like"/>
</dbReference>
<dbReference type="Pfam" id="PF00149">
    <property type="entry name" value="Metallophos"/>
    <property type="match status" value="1"/>
</dbReference>
<evidence type="ECO:0000313" key="5">
    <source>
        <dbReference type="Proteomes" id="UP000256345"/>
    </source>
</evidence>
<name>A0AAC8Q4F9_9BACT</name>
<dbReference type="EMBL" id="QUMU01000012">
    <property type="protein sequence ID" value="REG26100.1"/>
    <property type="molecule type" value="Genomic_DNA"/>
</dbReference>
<reference evidence="3 5" key="2">
    <citation type="submission" date="2018-08" db="EMBL/GenBank/DDBJ databases">
        <title>Genomic Encyclopedia of Archaeal and Bacterial Type Strains, Phase II (KMG-II): from individual species to whole genera.</title>
        <authorList>
            <person name="Goeker M."/>
        </authorList>
    </citation>
    <scope>NUCLEOTIDE SEQUENCE [LARGE SCALE GENOMIC DNA]</scope>
    <source>
        <strain evidence="3 5">DSM 2261</strain>
    </source>
</reference>
<organism evidence="2 4">
    <name type="scientific">Archangium gephyra</name>
    <dbReference type="NCBI Taxonomy" id="48"/>
    <lineage>
        <taxon>Bacteria</taxon>
        <taxon>Pseudomonadati</taxon>
        <taxon>Myxococcota</taxon>
        <taxon>Myxococcia</taxon>
        <taxon>Myxococcales</taxon>
        <taxon>Cystobacterineae</taxon>
        <taxon>Archangiaceae</taxon>
        <taxon>Archangium</taxon>
    </lineage>
</organism>
<protein>
    <submittedName>
        <fullName evidence="3">Calcineurin-like phosphoesterase family protein</fullName>
    </submittedName>
</protein>
<dbReference type="RefSeq" id="WP_053066336.1">
    <property type="nucleotide sequence ID" value="NZ_CP011509.1"/>
</dbReference>
<reference evidence="2 4" key="1">
    <citation type="submission" date="2015-05" db="EMBL/GenBank/DDBJ databases">
        <title>Genome assembly of Archangium gephyra DSM 2261.</title>
        <authorList>
            <person name="Sharma G."/>
            <person name="Subramanian S."/>
        </authorList>
    </citation>
    <scope>NUCLEOTIDE SEQUENCE [LARGE SCALE GENOMIC DNA]</scope>
    <source>
        <strain evidence="2 4">DSM 2261</strain>
    </source>
</reference>
<dbReference type="InterPro" id="IPR004843">
    <property type="entry name" value="Calcineurin-like_PHP"/>
</dbReference>
<evidence type="ECO:0000313" key="4">
    <source>
        <dbReference type="Proteomes" id="UP000035579"/>
    </source>
</evidence>
<dbReference type="AlphaFoldDB" id="A0AAC8Q4F9"/>
<evidence type="ECO:0000259" key="1">
    <source>
        <dbReference type="Pfam" id="PF00149"/>
    </source>
</evidence>
<dbReference type="EMBL" id="CP011509">
    <property type="protein sequence ID" value="AKJ00934.1"/>
    <property type="molecule type" value="Genomic_DNA"/>
</dbReference>
<gene>
    <name evidence="2" type="ORF">AA314_02560</name>
    <name evidence="3" type="ORF">ATI61_112195</name>
</gene>
<keyword evidence="5" id="KW-1185">Reference proteome</keyword>
<evidence type="ECO:0000313" key="3">
    <source>
        <dbReference type="EMBL" id="REG26100.1"/>
    </source>
</evidence>
<dbReference type="Proteomes" id="UP000035579">
    <property type="component" value="Chromosome"/>
</dbReference>
<dbReference type="KEGG" id="age:AA314_02560"/>
<dbReference type="GO" id="GO:0016787">
    <property type="term" value="F:hydrolase activity"/>
    <property type="evidence" value="ECO:0007669"/>
    <property type="project" value="InterPro"/>
</dbReference>
<feature type="domain" description="Calcineurin-like phosphoesterase" evidence="1">
    <location>
        <begin position="6"/>
        <end position="162"/>
    </location>
</feature>
<sequence>MPQKSKIVFFSDIHIGTNAATNWYQRSLHEPYLLAAFEYLQQQASSIQELVVVGDLVDQWTYEPSRTPPTFAEIAAANPRIFGGMVDGQRIPGALGAVLTALDGRVTYVGGNHDMSVTAEDVALIRDEQGRSPHYVRTPLYQPPAGRGGIVCTHGHIYSLLNAPDFIQNPRNGIPFAHFITRMAALWSVQQLAKMPPGSTAASLPGSGDPTGWPLAKDALHQLLEELKLKSLSLSDAVLSSLLELTGQKSDLTFHMLDGTRLTAADVVKAYPSILASYEQTASKSKELYGPLAGELALAEVDALNSIVHFAERLGNQGNHKVVVMGHTHVPVDEDEHQLFLGDCLYANCGFNCPSEPDMRLQDKRRYCTFTEVEIDEAERRFTVSTRYVTGEGGRYQVAAEPLTAPKSIDMSGPGRIATPAA</sequence>
<dbReference type="SUPFAM" id="SSF56300">
    <property type="entry name" value="Metallo-dependent phosphatases"/>
    <property type="match status" value="1"/>
</dbReference>